<keyword evidence="3" id="KW-0808">Transferase</keyword>
<dbReference type="eggNOG" id="COG0463">
    <property type="taxonomic scope" value="Bacteria"/>
</dbReference>
<reference evidence="8 9" key="2">
    <citation type="submission" date="2007-04" db="EMBL/GenBank/DDBJ databases">
        <title>Draft genome sequence of Ruminococcus obeum (ATCC 29174).</title>
        <authorList>
            <person name="Sudarsanam P."/>
            <person name="Ley R."/>
            <person name="Guruge J."/>
            <person name="Turnbaugh P.J."/>
            <person name="Mahowald M."/>
            <person name="Liep D."/>
            <person name="Gordon J."/>
        </authorList>
    </citation>
    <scope>NUCLEOTIDE SEQUENCE [LARGE SCALE GENOMIC DNA]</scope>
    <source>
        <strain evidence="8 9">ATCC 29174</strain>
    </source>
</reference>
<dbReference type="PANTHER" id="PTHR48090:SF1">
    <property type="entry name" value="PROPHAGE BACTOPRENOL GLUCOSYL TRANSFERASE HOMOLOG"/>
    <property type="match status" value="1"/>
</dbReference>
<keyword evidence="2" id="KW-0328">Glycosyltransferase</keyword>
<accession>A5ZUP5</accession>
<feature type="transmembrane region" description="Helical" evidence="7">
    <location>
        <begin position="159"/>
        <end position="181"/>
    </location>
</feature>
<dbReference type="InterPro" id="IPR050256">
    <property type="entry name" value="Glycosyltransferase_2"/>
</dbReference>
<proteinExistence type="predicted"/>
<keyword evidence="5 7" id="KW-1133">Transmembrane helix</keyword>
<name>A5ZUP5_9FIRM</name>
<evidence type="ECO:0000256" key="6">
    <source>
        <dbReference type="ARBA" id="ARBA00023136"/>
    </source>
</evidence>
<evidence type="ECO:0000313" key="8">
    <source>
        <dbReference type="EMBL" id="EDM86580.1"/>
    </source>
</evidence>
<evidence type="ECO:0000313" key="9">
    <source>
        <dbReference type="Proteomes" id="UP000006002"/>
    </source>
</evidence>
<evidence type="ECO:0000256" key="2">
    <source>
        <dbReference type="ARBA" id="ARBA00022676"/>
    </source>
</evidence>
<dbReference type="GO" id="GO:0005886">
    <property type="term" value="C:plasma membrane"/>
    <property type="evidence" value="ECO:0007669"/>
    <property type="project" value="TreeGrafter"/>
</dbReference>
<comment type="caution">
    <text evidence="8">The sequence shown here is derived from an EMBL/GenBank/DDBJ whole genome shotgun (WGS) entry which is preliminary data.</text>
</comment>
<keyword evidence="6 7" id="KW-0472">Membrane</keyword>
<evidence type="ECO:0008006" key="10">
    <source>
        <dbReference type="Google" id="ProtNLM"/>
    </source>
</evidence>
<dbReference type="EMBL" id="AAVO02000013">
    <property type="protein sequence ID" value="EDM86580.1"/>
    <property type="molecule type" value="Genomic_DNA"/>
</dbReference>
<evidence type="ECO:0000256" key="4">
    <source>
        <dbReference type="ARBA" id="ARBA00022692"/>
    </source>
</evidence>
<reference evidence="8 9" key="1">
    <citation type="submission" date="2007-03" db="EMBL/GenBank/DDBJ databases">
        <authorList>
            <person name="Fulton L."/>
            <person name="Clifton S."/>
            <person name="Fulton B."/>
            <person name="Xu J."/>
            <person name="Minx P."/>
            <person name="Pepin K.H."/>
            <person name="Johnson M."/>
            <person name="Thiruvilangam P."/>
            <person name="Bhonagiri V."/>
            <person name="Nash W.E."/>
            <person name="Mardis E.R."/>
            <person name="Wilson R.K."/>
        </authorList>
    </citation>
    <scope>NUCLEOTIDE SEQUENCE [LARGE SCALE GENOMIC DNA]</scope>
    <source>
        <strain evidence="8 9">ATCC 29174</strain>
    </source>
</reference>
<evidence type="ECO:0000256" key="1">
    <source>
        <dbReference type="ARBA" id="ARBA00004141"/>
    </source>
</evidence>
<feature type="transmembrane region" description="Helical" evidence="7">
    <location>
        <begin position="123"/>
        <end position="147"/>
    </location>
</feature>
<dbReference type="CAZy" id="GT2">
    <property type="family name" value="Glycosyltransferase Family 2"/>
</dbReference>
<evidence type="ECO:0000256" key="5">
    <source>
        <dbReference type="ARBA" id="ARBA00022989"/>
    </source>
</evidence>
<sequence>MYQKWKEGYEVIEGVKKSRGEESFLHKESAGFFYGIMSKATKVDMQNASDFKMMDRKVVNSILSLPERNMFFRATSSWVGYKTTYVEFEVHEREAGESKWSTWSLIKYAFTNIVAFTTAPLQFVTVGGGICFGCSLIMIIYSLIQYFRGQAIEGYTTTILLLLLIGSAIMLSLGVIGYYLAKIYEEVKHRPRYIVSQIVRGNKDVTGSVRHDV</sequence>
<dbReference type="HOGENOM" id="CLU_033536_10_0_9"/>
<keyword evidence="4 7" id="KW-0812">Transmembrane</keyword>
<dbReference type="GO" id="GO:0016757">
    <property type="term" value="F:glycosyltransferase activity"/>
    <property type="evidence" value="ECO:0007669"/>
    <property type="project" value="UniProtKB-KW"/>
</dbReference>
<dbReference type="AlphaFoldDB" id="A5ZUP5"/>
<dbReference type="Proteomes" id="UP000006002">
    <property type="component" value="Unassembled WGS sequence"/>
</dbReference>
<dbReference type="PANTHER" id="PTHR48090">
    <property type="entry name" value="UNDECAPRENYL-PHOSPHATE 4-DEOXY-4-FORMAMIDO-L-ARABINOSE TRANSFERASE-RELATED"/>
    <property type="match status" value="1"/>
</dbReference>
<gene>
    <name evidence="8" type="ORF">RUMOBE_02730</name>
</gene>
<organism evidence="8 9">
    <name type="scientific">Blautia obeum ATCC 29174</name>
    <dbReference type="NCBI Taxonomy" id="411459"/>
    <lineage>
        <taxon>Bacteria</taxon>
        <taxon>Bacillati</taxon>
        <taxon>Bacillota</taxon>
        <taxon>Clostridia</taxon>
        <taxon>Lachnospirales</taxon>
        <taxon>Lachnospiraceae</taxon>
        <taxon>Blautia</taxon>
    </lineage>
</organism>
<comment type="subcellular location">
    <subcellularLocation>
        <location evidence="1">Membrane</location>
        <topology evidence="1">Multi-pass membrane protein</topology>
    </subcellularLocation>
</comment>
<protein>
    <recommendedName>
        <fullName evidence="10">Glycosyltransferase, group 2 family protein</fullName>
    </recommendedName>
</protein>
<evidence type="ECO:0000256" key="7">
    <source>
        <dbReference type="SAM" id="Phobius"/>
    </source>
</evidence>
<evidence type="ECO:0000256" key="3">
    <source>
        <dbReference type="ARBA" id="ARBA00022679"/>
    </source>
</evidence>